<dbReference type="PRINTS" id="PR00081">
    <property type="entry name" value="GDHRDH"/>
</dbReference>
<organism evidence="4 5">
    <name type="scientific">Zasmidium cellare</name>
    <name type="common">Wine cellar mold</name>
    <name type="synonym">Racodium cellare</name>
    <dbReference type="NCBI Taxonomy" id="395010"/>
    <lineage>
        <taxon>Eukaryota</taxon>
        <taxon>Fungi</taxon>
        <taxon>Dikarya</taxon>
        <taxon>Ascomycota</taxon>
        <taxon>Pezizomycotina</taxon>
        <taxon>Dothideomycetes</taxon>
        <taxon>Dothideomycetidae</taxon>
        <taxon>Mycosphaerellales</taxon>
        <taxon>Mycosphaerellaceae</taxon>
        <taxon>Zasmidium</taxon>
    </lineage>
</organism>
<dbReference type="PRINTS" id="PR00080">
    <property type="entry name" value="SDRFAMILY"/>
</dbReference>
<comment type="caution">
    <text evidence="4">The sequence shown here is derived from an EMBL/GenBank/DDBJ whole genome shotgun (WGS) entry which is preliminary data.</text>
</comment>
<evidence type="ECO:0000313" key="4">
    <source>
        <dbReference type="EMBL" id="KAK4508592.1"/>
    </source>
</evidence>
<keyword evidence="5" id="KW-1185">Reference proteome</keyword>
<name>A0ABR0F3X7_ZASCE</name>
<dbReference type="Gene3D" id="3.40.50.720">
    <property type="entry name" value="NAD(P)-binding Rossmann-like Domain"/>
    <property type="match status" value="1"/>
</dbReference>
<accession>A0ABR0F3X7</accession>
<evidence type="ECO:0000256" key="2">
    <source>
        <dbReference type="ARBA" id="ARBA00023002"/>
    </source>
</evidence>
<sequence>MVTGTRKTVLITGCSPGRIGAALCEEFRRRSFHVFATLRDPKKAESLSTEGGPSEGIIEVLPLDVMSKESIQQCAAQLRAKGIDKLDVLVNNAGSMLISPILDVDLDDCRKLFETNVFGSLAVTQAFAPAVIAAKGTILNICSIAGALHLAWQGPYCASKAAQTFLSENLRIELEPLGAKVVTAMVGEVETQLWRDGASYQLPKESYYKSVEKYTSDLASGKLAETNEPAAVVARNLVNDVLGDLERWFGRESEGSPFIIAESSFGTFTS</sequence>
<dbReference type="InterPro" id="IPR036291">
    <property type="entry name" value="NAD(P)-bd_dom_sf"/>
</dbReference>
<keyword evidence="2" id="KW-0560">Oxidoreductase</keyword>
<comment type="similarity">
    <text evidence="1 3">Belongs to the short-chain dehydrogenases/reductases (SDR) family.</text>
</comment>
<dbReference type="EMBL" id="JAXOVC010000001">
    <property type="protein sequence ID" value="KAK4508592.1"/>
    <property type="molecule type" value="Genomic_DNA"/>
</dbReference>
<dbReference type="InterPro" id="IPR002347">
    <property type="entry name" value="SDR_fam"/>
</dbReference>
<dbReference type="SUPFAM" id="SSF51735">
    <property type="entry name" value="NAD(P)-binding Rossmann-fold domains"/>
    <property type="match status" value="1"/>
</dbReference>
<dbReference type="PANTHER" id="PTHR44169">
    <property type="entry name" value="NADPH-DEPENDENT 1-ACYLDIHYDROXYACETONE PHOSPHATE REDUCTASE"/>
    <property type="match status" value="1"/>
</dbReference>
<evidence type="ECO:0000256" key="1">
    <source>
        <dbReference type="ARBA" id="ARBA00006484"/>
    </source>
</evidence>
<proteinExistence type="inferred from homology"/>
<evidence type="ECO:0000256" key="3">
    <source>
        <dbReference type="RuleBase" id="RU000363"/>
    </source>
</evidence>
<dbReference type="Proteomes" id="UP001305779">
    <property type="component" value="Unassembled WGS sequence"/>
</dbReference>
<dbReference type="PANTHER" id="PTHR44169:SF6">
    <property type="entry name" value="NADPH-DEPENDENT 1-ACYLDIHYDROXYACETONE PHOSPHATE REDUCTASE"/>
    <property type="match status" value="1"/>
</dbReference>
<gene>
    <name evidence="4" type="ORF">PRZ48_002331</name>
</gene>
<evidence type="ECO:0000313" key="5">
    <source>
        <dbReference type="Proteomes" id="UP001305779"/>
    </source>
</evidence>
<reference evidence="4 5" key="1">
    <citation type="journal article" date="2023" name="G3 (Bethesda)">
        <title>A chromosome-level genome assembly of Zasmidium syzygii isolated from banana leaves.</title>
        <authorList>
            <person name="van Westerhoven A.C."/>
            <person name="Mehrabi R."/>
            <person name="Talebi R."/>
            <person name="Steentjes M.B.F."/>
            <person name="Corcolon B."/>
            <person name="Chong P.A."/>
            <person name="Kema G.H.J."/>
            <person name="Seidl M.F."/>
        </authorList>
    </citation>
    <scope>NUCLEOTIDE SEQUENCE [LARGE SCALE GENOMIC DNA]</scope>
    <source>
        <strain evidence="4 5">P124</strain>
    </source>
</reference>
<dbReference type="Pfam" id="PF00106">
    <property type="entry name" value="adh_short"/>
    <property type="match status" value="1"/>
</dbReference>
<protein>
    <submittedName>
        <fullName evidence="4">Uncharacterized protein</fullName>
    </submittedName>
</protein>